<name>A0A1F7H1J1_9BACT</name>
<gene>
    <name evidence="3" type="ORF">A3C25_01315</name>
</gene>
<dbReference type="SUPFAM" id="SSF53448">
    <property type="entry name" value="Nucleotide-diphospho-sugar transferases"/>
    <property type="match status" value="1"/>
</dbReference>
<dbReference type="Proteomes" id="UP000177913">
    <property type="component" value="Unassembled WGS sequence"/>
</dbReference>
<dbReference type="AlphaFoldDB" id="A0A1F7H1J1"/>
<accession>A0A1F7H1J1</accession>
<organism evidence="3 4">
    <name type="scientific">Candidatus Roizmanbacteria bacterium RIFCSPHIGHO2_02_FULL_38_11</name>
    <dbReference type="NCBI Taxonomy" id="1802039"/>
    <lineage>
        <taxon>Bacteria</taxon>
        <taxon>Candidatus Roizmaniibacteriota</taxon>
    </lineage>
</organism>
<keyword evidence="1" id="KW-1133">Transmembrane helix</keyword>
<evidence type="ECO:0000256" key="1">
    <source>
        <dbReference type="SAM" id="Phobius"/>
    </source>
</evidence>
<evidence type="ECO:0000259" key="2">
    <source>
        <dbReference type="Pfam" id="PF00535"/>
    </source>
</evidence>
<evidence type="ECO:0000313" key="3">
    <source>
        <dbReference type="EMBL" id="OGK25247.1"/>
    </source>
</evidence>
<sequence length="266" mass="31326">MKINISAVILTKNEEKNIERAIKSVKFCDEIVVVDDFSSDDTVKKARKLGANIFQRRLKDDFAAQRNFATEKVKGEWVLFVDADEEISSELRNEILKLVQDDKGSTVAYYIKRRDFWWGRELRHGETKKIRQRGLIRLVRKNSGYWEGKVHEEYKIKSQKLKVKSLKNFLNHYPHPTVKEFIKEINLYSTLRAKELFEHGKNTNIFEIFLYPLGKFLLTYFIKLGFLDGPGGFVYAFFMSFHSFLVRAKLYQYRLFSHSALDAESI</sequence>
<proteinExistence type="predicted"/>
<feature type="transmembrane region" description="Helical" evidence="1">
    <location>
        <begin position="232"/>
        <end position="250"/>
    </location>
</feature>
<dbReference type="CDD" id="cd02511">
    <property type="entry name" value="Beta4Glucosyltransferase"/>
    <property type="match status" value="1"/>
</dbReference>
<dbReference type="PANTHER" id="PTHR43630:SF2">
    <property type="entry name" value="GLYCOSYLTRANSFERASE"/>
    <property type="match status" value="1"/>
</dbReference>
<reference evidence="3 4" key="1">
    <citation type="journal article" date="2016" name="Nat. Commun.">
        <title>Thousands of microbial genomes shed light on interconnected biogeochemical processes in an aquifer system.</title>
        <authorList>
            <person name="Anantharaman K."/>
            <person name="Brown C.T."/>
            <person name="Hug L.A."/>
            <person name="Sharon I."/>
            <person name="Castelle C.J."/>
            <person name="Probst A.J."/>
            <person name="Thomas B.C."/>
            <person name="Singh A."/>
            <person name="Wilkins M.J."/>
            <person name="Karaoz U."/>
            <person name="Brodie E.L."/>
            <person name="Williams K.H."/>
            <person name="Hubbard S.S."/>
            <person name="Banfield J.F."/>
        </authorList>
    </citation>
    <scope>NUCLEOTIDE SEQUENCE [LARGE SCALE GENOMIC DNA]</scope>
</reference>
<dbReference type="EMBL" id="MFZO01000014">
    <property type="protein sequence ID" value="OGK25247.1"/>
    <property type="molecule type" value="Genomic_DNA"/>
</dbReference>
<comment type="caution">
    <text evidence="3">The sequence shown here is derived from an EMBL/GenBank/DDBJ whole genome shotgun (WGS) entry which is preliminary data.</text>
</comment>
<dbReference type="InterPro" id="IPR001173">
    <property type="entry name" value="Glyco_trans_2-like"/>
</dbReference>
<dbReference type="PANTHER" id="PTHR43630">
    <property type="entry name" value="POLY-BETA-1,6-N-ACETYL-D-GLUCOSAMINE SYNTHASE"/>
    <property type="match status" value="1"/>
</dbReference>
<dbReference type="Gene3D" id="3.90.550.10">
    <property type="entry name" value="Spore Coat Polysaccharide Biosynthesis Protein SpsA, Chain A"/>
    <property type="match status" value="1"/>
</dbReference>
<keyword evidence="1" id="KW-0472">Membrane</keyword>
<dbReference type="InterPro" id="IPR029044">
    <property type="entry name" value="Nucleotide-diphossugar_trans"/>
</dbReference>
<feature type="domain" description="Glycosyltransferase 2-like" evidence="2">
    <location>
        <begin position="6"/>
        <end position="128"/>
    </location>
</feature>
<protein>
    <recommendedName>
        <fullName evidence="2">Glycosyltransferase 2-like domain-containing protein</fullName>
    </recommendedName>
</protein>
<dbReference type="Pfam" id="PF00535">
    <property type="entry name" value="Glycos_transf_2"/>
    <property type="match status" value="1"/>
</dbReference>
<keyword evidence="1" id="KW-0812">Transmembrane</keyword>
<evidence type="ECO:0000313" key="4">
    <source>
        <dbReference type="Proteomes" id="UP000177913"/>
    </source>
</evidence>